<dbReference type="AlphaFoldDB" id="A0A0F9UV76"/>
<sequence>MSTEVLQTDDLTNLEFESYIEEKDYGIFFSKDQYRLEGNVDPIEKGNFYISFSENCDETHWMVTARYIIDKSHWSKDEIDSVMELGGIEYNQINPEDLCVEYDSKCIINLYEMWLSSYTPDRFERSKSFEEMVQIITEAIKTYCQ</sequence>
<proteinExistence type="predicted"/>
<evidence type="ECO:0000313" key="1">
    <source>
        <dbReference type="EMBL" id="KKN95644.1"/>
    </source>
</evidence>
<gene>
    <name evidence="1" type="ORF">LCGC14_0175130</name>
</gene>
<protein>
    <submittedName>
        <fullName evidence="1">Uncharacterized protein</fullName>
    </submittedName>
</protein>
<name>A0A0F9UV76_9ZZZZ</name>
<organism evidence="1">
    <name type="scientific">marine sediment metagenome</name>
    <dbReference type="NCBI Taxonomy" id="412755"/>
    <lineage>
        <taxon>unclassified sequences</taxon>
        <taxon>metagenomes</taxon>
        <taxon>ecological metagenomes</taxon>
    </lineage>
</organism>
<reference evidence="1" key="1">
    <citation type="journal article" date="2015" name="Nature">
        <title>Complex archaea that bridge the gap between prokaryotes and eukaryotes.</title>
        <authorList>
            <person name="Spang A."/>
            <person name="Saw J.H."/>
            <person name="Jorgensen S.L."/>
            <person name="Zaremba-Niedzwiedzka K."/>
            <person name="Martijn J."/>
            <person name="Lind A.E."/>
            <person name="van Eijk R."/>
            <person name="Schleper C."/>
            <person name="Guy L."/>
            <person name="Ettema T.J."/>
        </authorList>
    </citation>
    <scope>NUCLEOTIDE SEQUENCE</scope>
</reference>
<accession>A0A0F9UV76</accession>
<comment type="caution">
    <text evidence="1">The sequence shown here is derived from an EMBL/GenBank/DDBJ whole genome shotgun (WGS) entry which is preliminary data.</text>
</comment>
<dbReference type="EMBL" id="LAZR01000069">
    <property type="protein sequence ID" value="KKN95644.1"/>
    <property type="molecule type" value="Genomic_DNA"/>
</dbReference>